<dbReference type="RefSeq" id="WP_358133824.1">
    <property type="nucleotide sequence ID" value="NZ_JBFALK010000008.1"/>
</dbReference>
<dbReference type="Pfam" id="PF00117">
    <property type="entry name" value="GATase"/>
    <property type="match status" value="1"/>
</dbReference>
<dbReference type="SUPFAM" id="SSF52317">
    <property type="entry name" value="Class I glutamine amidotransferase-like"/>
    <property type="match status" value="1"/>
</dbReference>
<dbReference type="PANTHER" id="PTHR42695:SF5">
    <property type="entry name" value="GLUTAMINE AMIDOTRANSFERASE YLR126C-RELATED"/>
    <property type="match status" value="1"/>
</dbReference>
<feature type="domain" description="Glutamine amidotransferase" evidence="1">
    <location>
        <begin position="51"/>
        <end position="179"/>
    </location>
</feature>
<organism evidence="2 3">
    <name type="scientific">Microtetraspora glauca</name>
    <dbReference type="NCBI Taxonomy" id="1996"/>
    <lineage>
        <taxon>Bacteria</taxon>
        <taxon>Bacillati</taxon>
        <taxon>Actinomycetota</taxon>
        <taxon>Actinomycetes</taxon>
        <taxon>Streptosporangiales</taxon>
        <taxon>Streptosporangiaceae</taxon>
        <taxon>Microtetraspora</taxon>
    </lineage>
</organism>
<evidence type="ECO:0000259" key="1">
    <source>
        <dbReference type="Pfam" id="PF00117"/>
    </source>
</evidence>
<dbReference type="EMBL" id="JBFALK010000008">
    <property type="protein sequence ID" value="MEV0970427.1"/>
    <property type="molecule type" value="Genomic_DNA"/>
</dbReference>
<proteinExistence type="predicted"/>
<dbReference type="Proteomes" id="UP001551675">
    <property type="component" value="Unassembled WGS sequence"/>
</dbReference>
<dbReference type="InterPro" id="IPR029062">
    <property type="entry name" value="Class_I_gatase-like"/>
</dbReference>
<reference evidence="2 3" key="1">
    <citation type="submission" date="2024-06" db="EMBL/GenBank/DDBJ databases">
        <title>The Natural Products Discovery Center: Release of the First 8490 Sequenced Strains for Exploring Actinobacteria Biosynthetic Diversity.</title>
        <authorList>
            <person name="Kalkreuter E."/>
            <person name="Kautsar S.A."/>
            <person name="Yang D."/>
            <person name="Bader C.D."/>
            <person name="Teijaro C.N."/>
            <person name="Fluegel L."/>
            <person name="Davis C.M."/>
            <person name="Simpson J.R."/>
            <person name="Lauterbach L."/>
            <person name="Steele A.D."/>
            <person name="Gui C."/>
            <person name="Meng S."/>
            <person name="Li G."/>
            <person name="Viehrig K."/>
            <person name="Ye F."/>
            <person name="Su P."/>
            <person name="Kiefer A.F."/>
            <person name="Nichols A."/>
            <person name="Cepeda A.J."/>
            <person name="Yan W."/>
            <person name="Fan B."/>
            <person name="Jiang Y."/>
            <person name="Adhikari A."/>
            <person name="Zheng C.-J."/>
            <person name="Schuster L."/>
            <person name="Cowan T.M."/>
            <person name="Smanski M.J."/>
            <person name="Chevrette M.G."/>
            <person name="De Carvalho L.P.S."/>
            <person name="Shen B."/>
        </authorList>
    </citation>
    <scope>NUCLEOTIDE SEQUENCE [LARGE SCALE GENOMIC DNA]</scope>
    <source>
        <strain evidence="2 3">NPDC050100</strain>
    </source>
</reference>
<dbReference type="InterPro" id="IPR044992">
    <property type="entry name" value="ChyE-like"/>
</dbReference>
<sequence length="236" mass="25799">MRALFVQQDHVSPTGPIGEGFERRGYELVEFPVVPADRFHAPDVEVAFPDPRDYDVIVPMGAPWSVYDGAAIGSWIREELDFLRRAHESGVPVFGICFGGQALAAALGGRVERGSEPEIGWYTIETGAPGLVEAGPWFQWHQDRWSPPPGAAPLARTRVAPQAFTIGRSLAVQFHPELTVAMLDGWLGNGGGDWVTAHGGDVERLAATTRAEEPSAVVRAHRLVDRFLDQVATRPW</sequence>
<comment type="caution">
    <text evidence="2">The sequence shown here is derived from an EMBL/GenBank/DDBJ whole genome shotgun (WGS) entry which is preliminary data.</text>
</comment>
<dbReference type="CDD" id="cd01741">
    <property type="entry name" value="GATase1_1"/>
    <property type="match status" value="1"/>
</dbReference>
<dbReference type="PROSITE" id="PS51273">
    <property type="entry name" value="GATASE_TYPE_1"/>
    <property type="match status" value="1"/>
</dbReference>
<protein>
    <submittedName>
        <fullName evidence="2">Type 1 glutamine amidotransferase</fullName>
        <ecNumber evidence="2">3.4.-.-</ecNumber>
    </submittedName>
</protein>
<dbReference type="Gene3D" id="3.40.50.880">
    <property type="match status" value="1"/>
</dbReference>
<dbReference type="EC" id="3.4.-.-" evidence="2"/>
<gene>
    <name evidence="2" type="ORF">AB0I59_17475</name>
</gene>
<evidence type="ECO:0000313" key="2">
    <source>
        <dbReference type="EMBL" id="MEV0970427.1"/>
    </source>
</evidence>
<keyword evidence="3" id="KW-1185">Reference proteome</keyword>
<dbReference type="InterPro" id="IPR017926">
    <property type="entry name" value="GATASE"/>
</dbReference>
<accession>A0ABV3GFL7</accession>
<name>A0ABV3GFL7_MICGL</name>
<keyword evidence="2" id="KW-0378">Hydrolase</keyword>
<dbReference type="PANTHER" id="PTHR42695">
    <property type="entry name" value="GLUTAMINE AMIDOTRANSFERASE YLR126C-RELATED"/>
    <property type="match status" value="1"/>
</dbReference>
<dbReference type="GO" id="GO:0016787">
    <property type="term" value="F:hydrolase activity"/>
    <property type="evidence" value="ECO:0007669"/>
    <property type="project" value="UniProtKB-KW"/>
</dbReference>
<evidence type="ECO:0000313" key="3">
    <source>
        <dbReference type="Proteomes" id="UP001551675"/>
    </source>
</evidence>
<keyword evidence="2" id="KW-0315">Glutamine amidotransferase</keyword>